<evidence type="ECO:0000313" key="5">
    <source>
        <dbReference type="Proteomes" id="UP001208570"/>
    </source>
</evidence>
<evidence type="ECO:0000313" key="4">
    <source>
        <dbReference type="EMBL" id="KAK2165641.1"/>
    </source>
</evidence>
<evidence type="ECO:0000259" key="3">
    <source>
        <dbReference type="PROSITE" id="PS50033"/>
    </source>
</evidence>
<gene>
    <name evidence="4" type="ORF">LSH36_47g02027</name>
</gene>
<feature type="domain" description="UBX" evidence="3">
    <location>
        <begin position="60"/>
        <end position="138"/>
    </location>
</feature>
<dbReference type="SUPFAM" id="SSF54236">
    <property type="entry name" value="Ubiquitin-like"/>
    <property type="match status" value="1"/>
</dbReference>
<comment type="caution">
    <text evidence="4">The sequence shown here is derived from an EMBL/GenBank/DDBJ whole genome shotgun (WGS) entry which is preliminary data.</text>
</comment>
<proteinExistence type="predicted"/>
<feature type="compositionally biased region" description="Polar residues" evidence="2">
    <location>
        <begin position="30"/>
        <end position="45"/>
    </location>
</feature>
<name>A0AAD9NES5_9ANNE</name>
<dbReference type="InterPro" id="IPR001012">
    <property type="entry name" value="UBX_dom"/>
</dbReference>
<feature type="region of interest" description="Disordered" evidence="2">
    <location>
        <begin position="26"/>
        <end position="61"/>
    </location>
</feature>
<dbReference type="Proteomes" id="UP001208570">
    <property type="component" value="Unassembled WGS sequence"/>
</dbReference>
<feature type="region of interest" description="Disordered" evidence="2">
    <location>
        <begin position="148"/>
        <end position="221"/>
    </location>
</feature>
<evidence type="ECO:0000256" key="1">
    <source>
        <dbReference type="ARBA" id="ARBA00040925"/>
    </source>
</evidence>
<dbReference type="Pfam" id="PF00789">
    <property type="entry name" value="UBX"/>
    <property type="match status" value="1"/>
</dbReference>
<dbReference type="GO" id="GO:0005783">
    <property type="term" value="C:endoplasmic reticulum"/>
    <property type="evidence" value="ECO:0007669"/>
    <property type="project" value="TreeGrafter"/>
</dbReference>
<keyword evidence="5" id="KW-1185">Reference proteome</keyword>
<dbReference type="PANTHER" id="PTHR46424:SF1">
    <property type="entry name" value="UBX DOMAIN-CONTAINING PROTEIN 4"/>
    <property type="match status" value="1"/>
</dbReference>
<dbReference type="PROSITE" id="PS50033">
    <property type="entry name" value="UBX"/>
    <property type="match status" value="1"/>
</dbReference>
<feature type="compositionally biased region" description="Polar residues" evidence="2">
    <location>
        <begin position="161"/>
        <end position="176"/>
    </location>
</feature>
<organism evidence="4 5">
    <name type="scientific">Paralvinella palmiformis</name>
    <dbReference type="NCBI Taxonomy" id="53620"/>
    <lineage>
        <taxon>Eukaryota</taxon>
        <taxon>Metazoa</taxon>
        <taxon>Spiralia</taxon>
        <taxon>Lophotrochozoa</taxon>
        <taxon>Annelida</taxon>
        <taxon>Polychaeta</taxon>
        <taxon>Sedentaria</taxon>
        <taxon>Canalipalpata</taxon>
        <taxon>Terebellida</taxon>
        <taxon>Terebelliformia</taxon>
        <taxon>Alvinellidae</taxon>
        <taxon>Paralvinella</taxon>
    </lineage>
</organism>
<dbReference type="InterPro" id="IPR029071">
    <property type="entry name" value="Ubiquitin-like_domsf"/>
</dbReference>
<dbReference type="AlphaFoldDB" id="A0AAD9NES5"/>
<dbReference type="EMBL" id="JAODUP010000047">
    <property type="protein sequence ID" value="KAK2165641.1"/>
    <property type="molecule type" value="Genomic_DNA"/>
</dbReference>
<reference evidence="4" key="1">
    <citation type="journal article" date="2023" name="Mol. Biol. Evol.">
        <title>Third-Generation Sequencing Reveals the Adaptive Role of the Epigenome in Three Deep-Sea Polychaetes.</title>
        <authorList>
            <person name="Perez M."/>
            <person name="Aroh O."/>
            <person name="Sun Y."/>
            <person name="Lan Y."/>
            <person name="Juniper S.K."/>
            <person name="Young C.R."/>
            <person name="Angers B."/>
            <person name="Qian P.Y."/>
        </authorList>
    </citation>
    <scope>NUCLEOTIDE SEQUENCE</scope>
    <source>
        <strain evidence="4">P08H-3</strain>
    </source>
</reference>
<dbReference type="PANTHER" id="PTHR46424">
    <property type="entry name" value="UBX DOMAIN-CONTAINING PROTEIN 4"/>
    <property type="match status" value="1"/>
</dbReference>
<dbReference type="Gene3D" id="3.10.20.90">
    <property type="entry name" value="Phosphatidylinositol 3-kinase Catalytic Subunit, Chain A, domain 1"/>
    <property type="match status" value="1"/>
</dbReference>
<sequence>MLPYKAQAISQARELALKQIKEDRERQKLKSSVTLQPQTAATSPQKPEAAATAGEQSGENKKLTTMIQVRLPNGQAIKQNFPTTSLLSEVWRWVNDNYKQTTTGMTLMQPFPRKDFSEADLASSLSDLGLVPSGSLVLKKQENSANPEIPLAAAPSDSSDEPTITGITPSANNMWQDASVGHQWGSGAPLTAGEQAAVGEEQPENMEQQENMEGADQKVWS</sequence>
<dbReference type="CDD" id="cd01767">
    <property type="entry name" value="UBX"/>
    <property type="match status" value="1"/>
</dbReference>
<dbReference type="SMART" id="SM00166">
    <property type="entry name" value="UBX"/>
    <property type="match status" value="1"/>
</dbReference>
<protein>
    <recommendedName>
        <fullName evidence="1">UBX domain-containing protein 4</fullName>
    </recommendedName>
</protein>
<evidence type="ECO:0000256" key="2">
    <source>
        <dbReference type="SAM" id="MobiDB-lite"/>
    </source>
</evidence>
<dbReference type="GO" id="GO:0036503">
    <property type="term" value="P:ERAD pathway"/>
    <property type="evidence" value="ECO:0007669"/>
    <property type="project" value="TreeGrafter"/>
</dbReference>
<accession>A0AAD9NES5</accession>